<name>A0AA38HUU1_9CUCU</name>
<accession>A0AA38HUU1</accession>
<keyword evidence="2" id="KW-1185">Reference proteome</keyword>
<evidence type="ECO:0000313" key="2">
    <source>
        <dbReference type="Proteomes" id="UP001168821"/>
    </source>
</evidence>
<dbReference type="EMBL" id="JALNTZ010000008">
    <property type="protein sequence ID" value="KAJ3644029.1"/>
    <property type="molecule type" value="Genomic_DNA"/>
</dbReference>
<sequence>MDFIGNLNNEIILLKKELEELKTSISSQGGEKTENVINRSGLTDDQLLDEIDERQRRATNIVISNIPESQSANVEEQIVDDLNKVKEIIVGTGISTEIVKVFRLGKQLPSKNRLIKVILPTPEVAQKILRNYKFTSNIYLNRDLTQLQQEKSYSVRQEFKNRVQNGEKNIKLKYYNGMPKIIAVKNK</sequence>
<dbReference type="Proteomes" id="UP001168821">
    <property type="component" value="Unassembled WGS sequence"/>
</dbReference>
<gene>
    <name evidence="1" type="ORF">Zmor_026705</name>
</gene>
<protein>
    <submittedName>
        <fullName evidence="1">Uncharacterized protein</fullName>
    </submittedName>
</protein>
<proteinExistence type="predicted"/>
<evidence type="ECO:0000313" key="1">
    <source>
        <dbReference type="EMBL" id="KAJ3644029.1"/>
    </source>
</evidence>
<comment type="caution">
    <text evidence="1">The sequence shown here is derived from an EMBL/GenBank/DDBJ whole genome shotgun (WGS) entry which is preliminary data.</text>
</comment>
<dbReference type="AlphaFoldDB" id="A0AA38HUU1"/>
<organism evidence="1 2">
    <name type="scientific">Zophobas morio</name>
    <dbReference type="NCBI Taxonomy" id="2755281"/>
    <lineage>
        <taxon>Eukaryota</taxon>
        <taxon>Metazoa</taxon>
        <taxon>Ecdysozoa</taxon>
        <taxon>Arthropoda</taxon>
        <taxon>Hexapoda</taxon>
        <taxon>Insecta</taxon>
        <taxon>Pterygota</taxon>
        <taxon>Neoptera</taxon>
        <taxon>Endopterygota</taxon>
        <taxon>Coleoptera</taxon>
        <taxon>Polyphaga</taxon>
        <taxon>Cucujiformia</taxon>
        <taxon>Tenebrionidae</taxon>
        <taxon>Zophobas</taxon>
    </lineage>
</organism>
<reference evidence="1" key="1">
    <citation type="journal article" date="2023" name="G3 (Bethesda)">
        <title>Whole genome assemblies of Zophobas morio and Tenebrio molitor.</title>
        <authorList>
            <person name="Kaur S."/>
            <person name="Stinson S.A."/>
            <person name="diCenzo G.C."/>
        </authorList>
    </citation>
    <scope>NUCLEOTIDE SEQUENCE</scope>
    <source>
        <strain evidence="1">QUZm001</strain>
    </source>
</reference>